<proteinExistence type="predicted"/>
<sequence length="172" mass="18905">MRPHTTADSVNVPRGIMKDDDSFMHDNLDFLWYALDGTSTHITSMATDIDLASSSKQTPRCLQDPSPPIPAQMSHPHGFLTSLGGISLASTPMPQQLTHSTVDSIQAAASFFPWKNAKALCTRIAVMVNGAFQCLRSVQHLKSRFGEGYTFIAKKQENRDSKPKLPSGLKIF</sequence>
<dbReference type="GO" id="GO:0016020">
    <property type="term" value="C:membrane"/>
    <property type="evidence" value="ECO:0007669"/>
    <property type="project" value="InterPro"/>
</dbReference>
<comment type="caution">
    <text evidence="1">The sequence shown here is derived from an EMBL/GenBank/DDBJ whole genome shotgun (WGS) entry which is preliminary data.</text>
</comment>
<dbReference type="Proteomes" id="UP001187531">
    <property type="component" value="Unassembled WGS sequence"/>
</dbReference>
<dbReference type="AlphaFoldDB" id="A0AA88I6Q6"/>
<dbReference type="EMBL" id="JAVRJZ010000005">
    <property type="protein sequence ID" value="KAK2722329.1"/>
    <property type="molecule type" value="Genomic_DNA"/>
</dbReference>
<dbReference type="GO" id="GO:0140359">
    <property type="term" value="F:ABC-type transporter activity"/>
    <property type="evidence" value="ECO:0007669"/>
    <property type="project" value="InterPro"/>
</dbReference>
<protein>
    <submittedName>
        <fullName evidence="1">Uncharacterized protein</fullName>
    </submittedName>
</protein>
<keyword evidence="2" id="KW-1185">Reference proteome</keyword>
<name>A0AA88I6Q6_ARTSF</name>
<evidence type="ECO:0000313" key="2">
    <source>
        <dbReference type="Proteomes" id="UP001187531"/>
    </source>
</evidence>
<dbReference type="InterPro" id="IPR026082">
    <property type="entry name" value="ABCA"/>
</dbReference>
<evidence type="ECO:0000313" key="1">
    <source>
        <dbReference type="EMBL" id="KAK2722329.1"/>
    </source>
</evidence>
<dbReference type="GO" id="GO:0005319">
    <property type="term" value="F:lipid transporter activity"/>
    <property type="evidence" value="ECO:0007669"/>
    <property type="project" value="TreeGrafter"/>
</dbReference>
<gene>
    <name evidence="1" type="ORF">QYM36_002759</name>
</gene>
<dbReference type="PANTHER" id="PTHR19229">
    <property type="entry name" value="ATP-BINDING CASSETTE TRANSPORTER SUBFAMILY A ABCA"/>
    <property type="match status" value="1"/>
</dbReference>
<reference evidence="1" key="1">
    <citation type="submission" date="2023-07" db="EMBL/GenBank/DDBJ databases">
        <title>Chromosome-level genome assembly of Artemia franciscana.</title>
        <authorList>
            <person name="Jo E."/>
        </authorList>
    </citation>
    <scope>NUCLEOTIDE SEQUENCE</scope>
    <source>
        <tissue evidence="1">Whole body</tissue>
    </source>
</reference>
<accession>A0AA88I6Q6</accession>
<dbReference type="PANTHER" id="PTHR19229:SF250">
    <property type="entry name" value="ABC TRANSPORTER DOMAIN-CONTAINING PROTEIN-RELATED"/>
    <property type="match status" value="1"/>
</dbReference>
<organism evidence="1 2">
    <name type="scientific">Artemia franciscana</name>
    <name type="common">Brine shrimp</name>
    <name type="synonym">Artemia sanfranciscana</name>
    <dbReference type="NCBI Taxonomy" id="6661"/>
    <lineage>
        <taxon>Eukaryota</taxon>
        <taxon>Metazoa</taxon>
        <taxon>Ecdysozoa</taxon>
        <taxon>Arthropoda</taxon>
        <taxon>Crustacea</taxon>
        <taxon>Branchiopoda</taxon>
        <taxon>Anostraca</taxon>
        <taxon>Artemiidae</taxon>
        <taxon>Artemia</taxon>
    </lineage>
</organism>